<sequence>MKRSGFTLIELIFVIVIIGVLAAVAVPKFKNLKQNADAAAVVKTSIDTLDSIPSVYVNMKDLEEDNTTASDLQKIVKLTGKGWKYSGTAGSNDQKYTYTDPQGSSTTNDVSVITFNPADRNATLTIDCTKFVESTTQAKCKKKIGDGSTNTLDINVSF</sequence>
<gene>
    <name evidence="2" type="ORF">MNB_SM-6-1069</name>
</gene>
<proteinExistence type="predicted"/>
<dbReference type="NCBIfam" id="TIGR02532">
    <property type="entry name" value="IV_pilin_GFxxxE"/>
    <property type="match status" value="1"/>
</dbReference>
<protein>
    <recommendedName>
        <fullName evidence="3">Type II secretion envelope pseudopilin protein (PulG,guides folded protein to PulD in outer membrane)</fullName>
    </recommendedName>
</protein>
<dbReference type="PROSITE" id="PS00409">
    <property type="entry name" value="PROKAR_NTER_METHYL"/>
    <property type="match status" value="1"/>
</dbReference>
<keyword evidence="1" id="KW-0812">Transmembrane</keyword>
<name>A0A1W1CTA7_9ZZZZ</name>
<keyword evidence="1" id="KW-1133">Transmembrane helix</keyword>
<dbReference type="InterPro" id="IPR045584">
    <property type="entry name" value="Pilin-like"/>
</dbReference>
<accession>A0A1W1CTA7</accession>
<evidence type="ECO:0000313" key="2">
    <source>
        <dbReference type="EMBL" id="SFV68891.1"/>
    </source>
</evidence>
<dbReference type="Gene3D" id="3.30.700.10">
    <property type="entry name" value="Glycoprotein, Type 4 Pilin"/>
    <property type="match status" value="1"/>
</dbReference>
<feature type="transmembrane region" description="Helical" evidence="1">
    <location>
        <begin position="6"/>
        <end position="26"/>
    </location>
</feature>
<dbReference type="EMBL" id="FPHK01000127">
    <property type="protein sequence ID" value="SFV68891.1"/>
    <property type="molecule type" value="Genomic_DNA"/>
</dbReference>
<evidence type="ECO:0008006" key="3">
    <source>
        <dbReference type="Google" id="ProtNLM"/>
    </source>
</evidence>
<dbReference type="InterPro" id="IPR012902">
    <property type="entry name" value="N_methyl_site"/>
</dbReference>
<organism evidence="2">
    <name type="scientific">hydrothermal vent metagenome</name>
    <dbReference type="NCBI Taxonomy" id="652676"/>
    <lineage>
        <taxon>unclassified sequences</taxon>
        <taxon>metagenomes</taxon>
        <taxon>ecological metagenomes</taxon>
    </lineage>
</organism>
<dbReference type="Pfam" id="PF07963">
    <property type="entry name" value="N_methyl"/>
    <property type="match status" value="1"/>
</dbReference>
<evidence type="ECO:0000256" key="1">
    <source>
        <dbReference type="SAM" id="Phobius"/>
    </source>
</evidence>
<dbReference type="SUPFAM" id="SSF54523">
    <property type="entry name" value="Pili subunits"/>
    <property type="match status" value="1"/>
</dbReference>
<keyword evidence="1" id="KW-0472">Membrane</keyword>
<reference evidence="2" key="1">
    <citation type="submission" date="2016-10" db="EMBL/GenBank/DDBJ databases">
        <authorList>
            <person name="de Groot N.N."/>
        </authorList>
    </citation>
    <scope>NUCLEOTIDE SEQUENCE</scope>
</reference>
<dbReference type="AlphaFoldDB" id="A0A1W1CTA7"/>